<reference evidence="6 7" key="1">
    <citation type="submission" date="2017-09" db="EMBL/GenBank/DDBJ databases">
        <title>Depth-based differentiation of microbial function through sediment-hosted aquifers and enrichment of novel symbionts in the deep terrestrial subsurface.</title>
        <authorList>
            <person name="Probst A.J."/>
            <person name="Ladd B."/>
            <person name="Jarett J.K."/>
            <person name="Geller-Mcgrath D.E."/>
            <person name="Sieber C.M."/>
            <person name="Emerson J.B."/>
            <person name="Anantharaman K."/>
            <person name="Thomas B.C."/>
            <person name="Malmstrom R."/>
            <person name="Stieglmeier M."/>
            <person name="Klingl A."/>
            <person name="Woyke T."/>
            <person name="Ryan C.M."/>
            <person name="Banfield J.F."/>
        </authorList>
    </citation>
    <scope>NUCLEOTIDE SEQUENCE [LARGE SCALE GENOMIC DNA]</scope>
    <source>
        <strain evidence="6">CG23_combo_of_CG06-09_8_20_14_all_38_19</strain>
    </source>
</reference>
<dbReference type="PROSITE" id="PS50005">
    <property type="entry name" value="TPR"/>
    <property type="match status" value="1"/>
</dbReference>
<feature type="transmembrane region" description="Helical" evidence="4">
    <location>
        <begin position="227"/>
        <end position="243"/>
    </location>
</feature>
<keyword evidence="4" id="KW-0472">Membrane</keyword>
<feature type="domain" description="Glycosyltransferase RgtA/B/C/D-like" evidence="5">
    <location>
        <begin position="92"/>
        <end position="238"/>
    </location>
</feature>
<dbReference type="PANTHER" id="PTHR44227">
    <property type="match status" value="1"/>
</dbReference>
<organism evidence="6 7">
    <name type="scientific">Candidatus Nealsonbacteria bacterium CG23_combo_of_CG06-09_8_20_14_all_38_19</name>
    <dbReference type="NCBI Taxonomy" id="1974721"/>
    <lineage>
        <taxon>Bacteria</taxon>
        <taxon>Candidatus Nealsoniibacteriota</taxon>
    </lineage>
</organism>
<feature type="transmembrane region" description="Helical" evidence="4">
    <location>
        <begin position="128"/>
        <end position="144"/>
    </location>
</feature>
<evidence type="ECO:0000256" key="1">
    <source>
        <dbReference type="ARBA" id="ARBA00022737"/>
    </source>
</evidence>
<gene>
    <name evidence="6" type="ORF">COX36_03830</name>
</gene>
<name>A0A2G9YVR8_9BACT</name>
<evidence type="ECO:0000313" key="6">
    <source>
        <dbReference type="EMBL" id="PIP23346.1"/>
    </source>
</evidence>
<feature type="transmembrane region" description="Helical" evidence="4">
    <location>
        <begin position="325"/>
        <end position="345"/>
    </location>
</feature>
<dbReference type="Pfam" id="PF13231">
    <property type="entry name" value="PMT_2"/>
    <property type="match status" value="1"/>
</dbReference>
<sequence>MNFDFCAKLNKINKNHLIIGIIIVLVFLFYGNTLFNGFVLDDLGQIKNNVYLRSLTNIPKVVTGCTWEYVNRGCLGRTFYYRPVTYLSYFLTYQISSQPWAFHLINLVYFLVTVFLVFLLVKTISKDFTLAFVTALIFLLHPIVNEVINWPSATAEILFTIFVLLAVIFHLKYRDSGSARNLILVYIFFFLGLLSKETAIVLPLVLITADLLFFEITIKEIFSWKEFKKYLFFLVPFIIYYLMRSSVIGNGNYLGVFPLRVRLYAFFTLLAGYLTKLIYPYPLKAFYDFELSDNLFSSKFVFSFLIVLGLLTTFFVSLKRKKRFLAFSVVWFFCFLIPAIIFLQAVGAGMSPFLERYLFASSVGFAFFLAYFLLSILKIGEVLKKKSYLAKVLLFLFVFLILILYFFNYKRNQNWKDEETLFKVTLSQVPKASILRYQLANIYLKRGDLEPARLELERIIAENPEWKDITMAYKSLGDYYRAKNDLDNAIASYQKAVETTTLSARDFIVFNDLGVAYMDKGDYLKGAVYFCQSLGLLPNAETVNNNFNAALSMVESAYIQKGILYQKIAEELKESSEWRIQHLGKSCSEKTCAYSFSFVQGEQDILLAPFITAVISGSEKEIEIKGSNFNQEQGIFEVQIEESYSKKEIDFIFPSCRGIYYRVTILPR</sequence>
<dbReference type="SMART" id="SM00028">
    <property type="entry name" value="TPR"/>
    <property type="match status" value="3"/>
</dbReference>
<proteinExistence type="predicted"/>
<keyword evidence="4" id="KW-1133">Transmembrane helix</keyword>
<comment type="caution">
    <text evidence="6">The sequence shown here is derived from an EMBL/GenBank/DDBJ whole genome shotgun (WGS) entry which is preliminary data.</text>
</comment>
<accession>A0A2G9YVR8</accession>
<keyword evidence="2 3" id="KW-0802">TPR repeat</keyword>
<dbReference type="Pfam" id="PF13181">
    <property type="entry name" value="TPR_8"/>
    <property type="match status" value="1"/>
</dbReference>
<keyword evidence="1" id="KW-0677">Repeat</keyword>
<evidence type="ECO:0000256" key="4">
    <source>
        <dbReference type="SAM" id="Phobius"/>
    </source>
</evidence>
<feature type="transmembrane region" description="Helical" evidence="4">
    <location>
        <begin position="357"/>
        <end position="376"/>
    </location>
</feature>
<evidence type="ECO:0000256" key="2">
    <source>
        <dbReference type="ARBA" id="ARBA00022803"/>
    </source>
</evidence>
<feature type="transmembrane region" description="Helical" evidence="4">
    <location>
        <begin position="100"/>
        <end position="121"/>
    </location>
</feature>
<evidence type="ECO:0000256" key="3">
    <source>
        <dbReference type="PROSITE-ProRule" id="PRU00339"/>
    </source>
</evidence>
<dbReference type="InterPro" id="IPR052346">
    <property type="entry name" value="O-mannosyl-transferase_TMTC"/>
</dbReference>
<dbReference type="Proteomes" id="UP000230273">
    <property type="component" value="Unassembled WGS sequence"/>
</dbReference>
<feature type="repeat" description="TPR" evidence="3">
    <location>
        <begin position="470"/>
        <end position="503"/>
    </location>
</feature>
<dbReference type="Gene3D" id="1.25.40.10">
    <property type="entry name" value="Tetratricopeptide repeat domain"/>
    <property type="match status" value="1"/>
</dbReference>
<feature type="transmembrane region" description="Helical" evidence="4">
    <location>
        <begin position="150"/>
        <end position="171"/>
    </location>
</feature>
<dbReference type="InterPro" id="IPR038731">
    <property type="entry name" value="RgtA/B/C-like"/>
</dbReference>
<feature type="transmembrane region" description="Helical" evidence="4">
    <location>
        <begin position="388"/>
        <end position="407"/>
    </location>
</feature>
<feature type="transmembrane region" description="Helical" evidence="4">
    <location>
        <begin position="17"/>
        <end position="35"/>
    </location>
</feature>
<keyword evidence="4" id="KW-0812">Transmembrane</keyword>
<dbReference type="AlphaFoldDB" id="A0A2G9YVR8"/>
<dbReference type="InterPro" id="IPR019734">
    <property type="entry name" value="TPR_rpt"/>
</dbReference>
<evidence type="ECO:0000313" key="7">
    <source>
        <dbReference type="Proteomes" id="UP000230273"/>
    </source>
</evidence>
<dbReference type="InterPro" id="IPR011990">
    <property type="entry name" value="TPR-like_helical_dom_sf"/>
</dbReference>
<dbReference type="PANTHER" id="PTHR44227:SF3">
    <property type="entry name" value="PROTEIN O-MANNOSYL-TRANSFERASE TMTC4"/>
    <property type="match status" value="1"/>
</dbReference>
<dbReference type="SUPFAM" id="SSF48452">
    <property type="entry name" value="TPR-like"/>
    <property type="match status" value="1"/>
</dbReference>
<evidence type="ECO:0000259" key="5">
    <source>
        <dbReference type="Pfam" id="PF13231"/>
    </source>
</evidence>
<feature type="transmembrane region" description="Helical" evidence="4">
    <location>
        <begin position="183"/>
        <end position="207"/>
    </location>
</feature>
<dbReference type="EMBL" id="PCRP01000061">
    <property type="protein sequence ID" value="PIP23346.1"/>
    <property type="molecule type" value="Genomic_DNA"/>
</dbReference>
<protein>
    <recommendedName>
        <fullName evidence="5">Glycosyltransferase RgtA/B/C/D-like domain-containing protein</fullName>
    </recommendedName>
</protein>
<feature type="transmembrane region" description="Helical" evidence="4">
    <location>
        <begin position="301"/>
        <end position="318"/>
    </location>
</feature>
<feature type="transmembrane region" description="Helical" evidence="4">
    <location>
        <begin position="263"/>
        <end position="281"/>
    </location>
</feature>